<dbReference type="PRINTS" id="PR00111">
    <property type="entry name" value="ABHYDROLASE"/>
</dbReference>
<dbReference type="PANTHER" id="PTHR43798:SF5">
    <property type="entry name" value="MONOACYLGLYCEROL LIPASE ABHD6"/>
    <property type="match status" value="1"/>
</dbReference>
<dbReference type="InterPro" id="IPR029058">
    <property type="entry name" value="AB_hydrolase_fold"/>
</dbReference>
<keyword evidence="1" id="KW-0732">Signal</keyword>
<dbReference type="InterPro" id="IPR050266">
    <property type="entry name" value="AB_hydrolase_sf"/>
</dbReference>
<feature type="signal peptide" evidence="1">
    <location>
        <begin position="1"/>
        <end position="19"/>
    </location>
</feature>
<evidence type="ECO:0000256" key="1">
    <source>
        <dbReference type="SAM" id="SignalP"/>
    </source>
</evidence>
<sequence length="296" mass="32496">MKKYVVLFLLSFASLVSHAQSDALNSKTQFAELSGRKLAYRSIGKGSPVILVNRFRGTLDTWDPLFLDQLAAHHRVITFDYSGIGYSTGELPADITKVAADVSDLAKYLKLDQVIVIGWSYGGLVSQVAALQNPNLVTHTILLGTGPVGKREVPLDQAFLDPALKPVNDLNDEIVLFFEPASVTSREAAKASHDRIARRLDVSRIPSTMNVFERYFKGGTMAAEDAAGFRGQLMTTKMPILVISGDHDISFAVENWFPLVRKLPTTQLIVLPLTGHAPQHQHPALVVSYIEGFLAR</sequence>
<dbReference type="Pfam" id="PF00561">
    <property type="entry name" value="Abhydrolase_1"/>
    <property type="match status" value="1"/>
</dbReference>
<dbReference type="EMBL" id="JAKLTR010000007">
    <property type="protein sequence ID" value="MCG2615089.1"/>
    <property type="molecule type" value="Genomic_DNA"/>
</dbReference>
<dbReference type="GO" id="GO:0016787">
    <property type="term" value="F:hydrolase activity"/>
    <property type="evidence" value="ECO:0007669"/>
    <property type="project" value="UniProtKB-KW"/>
</dbReference>
<feature type="domain" description="AB hydrolase-1" evidence="2">
    <location>
        <begin position="48"/>
        <end position="283"/>
    </location>
</feature>
<protein>
    <submittedName>
        <fullName evidence="3">Alpha/beta hydrolase</fullName>
    </submittedName>
</protein>
<keyword evidence="4" id="KW-1185">Reference proteome</keyword>
<organism evidence="3 4">
    <name type="scientific">Terrimonas ginsenosidimutans</name>
    <dbReference type="NCBI Taxonomy" id="2908004"/>
    <lineage>
        <taxon>Bacteria</taxon>
        <taxon>Pseudomonadati</taxon>
        <taxon>Bacteroidota</taxon>
        <taxon>Chitinophagia</taxon>
        <taxon>Chitinophagales</taxon>
        <taxon>Chitinophagaceae</taxon>
        <taxon>Terrimonas</taxon>
    </lineage>
</organism>
<name>A0ABS9KS01_9BACT</name>
<dbReference type="PANTHER" id="PTHR43798">
    <property type="entry name" value="MONOACYLGLYCEROL LIPASE"/>
    <property type="match status" value="1"/>
</dbReference>
<dbReference type="RefSeq" id="WP_237872118.1">
    <property type="nucleotide sequence ID" value="NZ_JAKLTR010000007.1"/>
</dbReference>
<gene>
    <name evidence="3" type="ORF">LZZ85_12390</name>
</gene>
<dbReference type="Gene3D" id="3.40.50.1820">
    <property type="entry name" value="alpha/beta hydrolase"/>
    <property type="match status" value="1"/>
</dbReference>
<accession>A0ABS9KS01</accession>
<proteinExistence type="predicted"/>
<dbReference type="Proteomes" id="UP001165367">
    <property type="component" value="Unassembled WGS sequence"/>
</dbReference>
<keyword evidence="3" id="KW-0378">Hydrolase</keyword>
<evidence type="ECO:0000259" key="2">
    <source>
        <dbReference type="Pfam" id="PF00561"/>
    </source>
</evidence>
<evidence type="ECO:0000313" key="3">
    <source>
        <dbReference type="EMBL" id="MCG2615089.1"/>
    </source>
</evidence>
<dbReference type="SUPFAM" id="SSF53474">
    <property type="entry name" value="alpha/beta-Hydrolases"/>
    <property type="match status" value="1"/>
</dbReference>
<dbReference type="InterPro" id="IPR000073">
    <property type="entry name" value="AB_hydrolase_1"/>
</dbReference>
<evidence type="ECO:0000313" key="4">
    <source>
        <dbReference type="Proteomes" id="UP001165367"/>
    </source>
</evidence>
<reference evidence="3" key="1">
    <citation type="submission" date="2022-01" db="EMBL/GenBank/DDBJ databases">
        <authorList>
            <person name="Jo J.-H."/>
            <person name="Im W.-T."/>
        </authorList>
    </citation>
    <scope>NUCLEOTIDE SEQUENCE</scope>
    <source>
        <strain evidence="3">NA20</strain>
    </source>
</reference>
<comment type="caution">
    <text evidence="3">The sequence shown here is derived from an EMBL/GenBank/DDBJ whole genome shotgun (WGS) entry which is preliminary data.</text>
</comment>
<feature type="chain" id="PRO_5046860062" evidence="1">
    <location>
        <begin position="20"/>
        <end position="296"/>
    </location>
</feature>